<organism evidence="1 2">
    <name type="scientific">Tegillarca granosa</name>
    <name type="common">Malaysian cockle</name>
    <name type="synonym">Anadara granosa</name>
    <dbReference type="NCBI Taxonomy" id="220873"/>
    <lineage>
        <taxon>Eukaryota</taxon>
        <taxon>Metazoa</taxon>
        <taxon>Spiralia</taxon>
        <taxon>Lophotrochozoa</taxon>
        <taxon>Mollusca</taxon>
        <taxon>Bivalvia</taxon>
        <taxon>Autobranchia</taxon>
        <taxon>Pteriomorphia</taxon>
        <taxon>Arcoida</taxon>
        <taxon>Arcoidea</taxon>
        <taxon>Arcidae</taxon>
        <taxon>Tegillarca</taxon>
    </lineage>
</organism>
<evidence type="ECO:0000313" key="2">
    <source>
        <dbReference type="Proteomes" id="UP001217089"/>
    </source>
</evidence>
<comment type="caution">
    <text evidence="1">The sequence shown here is derived from an EMBL/GenBank/DDBJ whole genome shotgun (WGS) entry which is preliminary data.</text>
</comment>
<proteinExistence type="predicted"/>
<name>A0ABQ9F6A5_TEGGR</name>
<sequence>MVNWGENVRKSSIQIKEYIFILLYKIKKIVCHQESLTKMVFEKFSSSLKISKPFELLCQYLTAYEVICCDDLKDFCDVRVGNNMTNNSS</sequence>
<keyword evidence="2" id="KW-1185">Reference proteome</keyword>
<evidence type="ECO:0000313" key="1">
    <source>
        <dbReference type="EMBL" id="KAJ8312920.1"/>
    </source>
</evidence>
<reference evidence="1 2" key="1">
    <citation type="submission" date="2022-12" db="EMBL/GenBank/DDBJ databases">
        <title>Chromosome-level genome of Tegillarca granosa.</title>
        <authorList>
            <person name="Kim J."/>
        </authorList>
    </citation>
    <scope>NUCLEOTIDE SEQUENCE [LARGE SCALE GENOMIC DNA]</scope>
    <source>
        <strain evidence="1">Teg-2019</strain>
        <tissue evidence="1">Adductor muscle</tissue>
    </source>
</reference>
<dbReference type="EMBL" id="JARBDR010000440">
    <property type="protein sequence ID" value="KAJ8312920.1"/>
    <property type="molecule type" value="Genomic_DNA"/>
</dbReference>
<accession>A0ABQ9F6A5</accession>
<gene>
    <name evidence="1" type="ORF">KUTeg_010293</name>
</gene>
<protein>
    <submittedName>
        <fullName evidence="1">Uncharacterized protein</fullName>
    </submittedName>
</protein>
<dbReference type="Proteomes" id="UP001217089">
    <property type="component" value="Unassembled WGS sequence"/>
</dbReference>